<sequence>MNSQIHDLHELHRLQQLLAGILTTMPAGRLDRDLLQRQLRAVNITLYECHPVSGGFALLLATSAKTWLGRLAMSDGQLHLTLLTELTAEVDPYEVILFYAAQVVLWHGRPGVEDGWLADVVNAHIVRVRSVDAYQGIVHYAVLSDDDHKSCMRIPGWLVLHHAAALDGATAVLAAMSRDLLDPEWVLRRYGYPEACCEPCTTCFVCVSVVIGAYRYHLDLRDETITRIEAVD</sequence>
<dbReference type="AlphaFoldDB" id="A0A381E8I6"/>
<dbReference type="Proteomes" id="UP000254572">
    <property type="component" value="Unassembled WGS sequence"/>
</dbReference>
<gene>
    <name evidence="1" type="ORF">NCTC13294_01370</name>
</gene>
<dbReference type="RefSeq" id="WP_115611654.1">
    <property type="nucleotide sequence ID" value="NZ_JBHLZC010000005.1"/>
</dbReference>
<organism evidence="1 2">
    <name type="scientific">Cardiobacterium valvarum</name>
    <dbReference type="NCBI Taxonomy" id="194702"/>
    <lineage>
        <taxon>Bacteria</taxon>
        <taxon>Pseudomonadati</taxon>
        <taxon>Pseudomonadota</taxon>
        <taxon>Gammaproteobacteria</taxon>
        <taxon>Cardiobacteriales</taxon>
        <taxon>Cardiobacteriaceae</taxon>
        <taxon>Cardiobacterium</taxon>
    </lineage>
</organism>
<proteinExistence type="predicted"/>
<name>A0A381E8I6_9GAMM</name>
<evidence type="ECO:0000313" key="2">
    <source>
        <dbReference type="Proteomes" id="UP000254572"/>
    </source>
</evidence>
<accession>A0A381E8I6</accession>
<dbReference type="EMBL" id="UFUW01000001">
    <property type="protein sequence ID" value="SUX22905.1"/>
    <property type="molecule type" value="Genomic_DNA"/>
</dbReference>
<protein>
    <submittedName>
        <fullName evidence="1">Uncharacterized protein</fullName>
    </submittedName>
</protein>
<keyword evidence="2" id="KW-1185">Reference proteome</keyword>
<reference evidence="1 2" key="1">
    <citation type="submission" date="2018-06" db="EMBL/GenBank/DDBJ databases">
        <authorList>
            <consortium name="Pathogen Informatics"/>
            <person name="Doyle S."/>
        </authorList>
    </citation>
    <scope>NUCLEOTIDE SEQUENCE [LARGE SCALE GENOMIC DNA]</scope>
    <source>
        <strain evidence="1 2">NCTC13294</strain>
    </source>
</reference>
<evidence type="ECO:0000313" key="1">
    <source>
        <dbReference type="EMBL" id="SUX22905.1"/>
    </source>
</evidence>